<name>A0AAJ8BWY7_ASPNG</name>
<protein>
    <submittedName>
        <fullName evidence="2">Uncharacterized protein</fullName>
    </submittedName>
</protein>
<proteinExistence type="predicted"/>
<evidence type="ECO:0000256" key="1">
    <source>
        <dbReference type="SAM" id="MobiDB-lite"/>
    </source>
</evidence>
<dbReference type="KEGG" id="ang:An07g04230"/>
<gene>
    <name evidence="2" type="ORF">An07g04230</name>
</gene>
<dbReference type="AlphaFoldDB" id="A0AAJ8BWY7"/>
<feature type="compositionally biased region" description="Basic and acidic residues" evidence="1">
    <location>
        <begin position="1"/>
        <end position="17"/>
    </location>
</feature>
<dbReference type="VEuPathDB" id="FungiDB:An07g04230"/>
<accession>A0AAJ8BWY7</accession>
<evidence type="ECO:0000313" key="2">
    <source>
        <dbReference type="RefSeq" id="XP_059605379.1"/>
    </source>
</evidence>
<reference evidence="2" key="1">
    <citation type="submission" date="2025-02" db="EMBL/GenBank/DDBJ databases">
        <authorList>
            <consortium name="NCBI Genome Project"/>
        </authorList>
    </citation>
    <scope>NUCLEOTIDE SEQUENCE</scope>
</reference>
<reference evidence="2" key="2">
    <citation type="submission" date="2025-08" db="UniProtKB">
        <authorList>
            <consortium name="RefSeq"/>
        </authorList>
    </citation>
    <scope>IDENTIFICATION</scope>
</reference>
<sequence>MERERENLERKENDARQDGGQLPPLAYNHTAPCSITTVSFRSGSSGPKKLTRTSLSPAANLDCTRGLRFKSGRTTNRLLQRGTSGIRKQTKPRKEISEGIDLIVSPLGRYCIISSAVLVGKPNSTFFSAALQWNLPILFLSSPQTGTKSVFADLASCYCSACLVLTHSSSLSL</sequence>
<feature type="region of interest" description="Disordered" evidence="1">
    <location>
        <begin position="1"/>
        <end position="29"/>
    </location>
</feature>
<dbReference type="GeneID" id="84591364"/>
<organism evidence="2">
    <name type="scientific">Aspergillus niger</name>
    <dbReference type="NCBI Taxonomy" id="5061"/>
    <lineage>
        <taxon>Eukaryota</taxon>
        <taxon>Fungi</taxon>
        <taxon>Dikarya</taxon>
        <taxon>Ascomycota</taxon>
        <taxon>Pezizomycotina</taxon>
        <taxon>Eurotiomycetes</taxon>
        <taxon>Eurotiomycetidae</taxon>
        <taxon>Eurotiales</taxon>
        <taxon>Aspergillaceae</taxon>
        <taxon>Aspergillus</taxon>
        <taxon>Aspergillus subgen. Circumdati</taxon>
    </lineage>
</organism>
<dbReference type="RefSeq" id="XP_059605379.1">
    <property type="nucleotide sequence ID" value="XM_059748396.1"/>
</dbReference>